<accession>A0A5N7BS15</accession>
<feature type="region of interest" description="Disordered" evidence="1">
    <location>
        <begin position="107"/>
        <end position="127"/>
    </location>
</feature>
<evidence type="ECO:0008006" key="3">
    <source>
        <dbReference type="Google" id="ProtNLM"/>
    </source>
</evidence>
<dbReference type="OrthoDB" id="4509242at2759"/>
<dbReference type="AlphaFoldDB" id="A0A5N7BS15"/>
<proteinExistence type="predicted"/>
<sequence length="201" mass="21856">MASLAKNKWYVWYLREVSAGHIELPEYDKDKHGDIIIHYGEVFCQVPECSKSSKQFSATNNLRTHISSHSNIPVPSGDKGGRASQEEINQAWYKGLFQGATHSSSSLMGSSARLTPAPAPPADSISRLPLLPRKKDGAPHVTNIRKRAVDLGGSVPCDSCKTKNECCKDIDHCDNFMLFDCGNLAPVPAIRVLGAPYSACG</sequence>
<dbReference type="Proteomes" id="UP000326877">
    <property type="component" value="Unassembled WGS sequence"/>
</dbReference>
<reference evidence="2" key="1">
    <citation type="submission" date="2019-04" db="EMBL/GenBank/DDBJ databases">
        <title>Friends and foes A comparative genomics studyof 23 Aspergillus species from section Flavi.</title>
        <authorList>
            <consortium name="DOE Joint Genome Institute"/>
            <person name="Kjaerbolling I."/>
            <person name="Vesth T."/>
            <person name="Frisvad J.C."/>
            <person name="Nybo J.L."/>
            <person name="Theobald S."/>
            <person name="Kildgaard S."/>
            <person name="Isbrandt T."/>
            <person name="Kuo A."/>
            <person name="Sato A."/>
            <person name="Lyhne E.K."/>
            <person name="Kogle M.E."/>
            <person name="Wiebenga A."/>
            <person name="Kun R.S."/>
            <person name="Lubbers R.J."/>
            <person name="Makela M.R."/>
            <person name="Barry K."/>
            <person name="Chovatia M."/>
            <person name="Clum A."/>
            <person name="Daum C."/>
            <person name="Haridas S."/>
            <person name="He G."/>
            <person name="LaButti K."/>
            <person name="Lipzen A."/>
            <person name="Mondo S."/>
            <person name="Riley R."/>
            <person name="Salamov A."/>
            <person name="Simmons B.A."/>
            <person name="Magnuson J.K."/>
            <person name="Henrissat B."/>
            <person name="Mortensen U.H."/>
            <person name="Larsen T.O."/>
            <person name="Devries R.P."/>
            <person name="Grigoriev I.V."/>
            <person name="Machida M."/>
            <person name="Baker S.E."/>
            <person name="Andersen M.R."/>
        </authorList>
    </citation>
    <scope>NUCLEOTIDE SEQUENCE [LARGE SCALE GENOMIC DNA]</scope>
    <source>
        <strain evidence="2">IBT 14317</strain>
    </source>
</reference>
<evidence type="ECO:0000313" key="2">
    <source>
        <dbReference type="EMBL" id="KAE8384443.1"/>
    </source>
</evidence>
<name>A0A5N7BS15_PETAA</name>
<protein>
    <recommendedName>
        <fullName evidence="3">C2H2-type domain-containing protein</fullName>
    </recommendedName>
</protein>
<evidence type="ECO:0000256" key="1">
    <source>
        <dbReference type="SAM" id="MobiDB-lite"/>
    </source>
</evidence>
<gene>
    <name evidence="2" type="ORF">BDV23DRAFT_177034</name>
</gene>
<organism evidence="2">
    <name type="scientific">Petromyces alliaceus</name>
    <name type="common">Aspergillus alliaceus</name>
    <dbReference type="NCBI Taxonomy" id="209559"/>
    <lineage>
        <taxon>Eukaryota</taxon>
        <taxon>Fungi</taxon>
        <taxon>Dikarya</taxon>
        <taxon>Ascomycota</taxon>
        <taxon>Pezizomycotina</taxon>
        <taxon>Eurotiomycetes</taxon>
        <taxon>Eurotiomycetidae</taxon>
        <taxon>Eurotiales</taxon>
        <taxon>Aspergillaceae</taxon>
        <taxon>Aspergillus</taxon>
        <taxon>Aspergillus subgen. Circumdati</taxon>
    </lineage>
</organism>
<dbReference type="EMBL" id="ML735372">
    <property type="protein sequence ID" value="KAE8384443.1"/>
    <property type="molecule type" value="Genomic_DNA"/>
</dbReference>